<dbReference type="GO" id="GO:0043531">
    <property type="term" value="F:ADP binding"/>
    <property type="evidence" value="ECO:0007669"/>
    <property type="project" value="InterPro"/>
</dbReference>
<dbReference type="InterPro" id="IPR027417">
    <property type="entry name" value="P-loop_NTPase"/>
</dbReference>
<protein>
    <recommendedName>
        <fullName evidence="3">NB-ARC domain-containing protein</fullName>
    </recommendedName>
</protein>
<feature type="domain" description="NB-ARC" evidence="3">
    <location>
        <begin position="120"/>
        <end position="297"/>
    </location>
</feature>
<evidence type="ECO:0000313" key="4">
    <source>
        <dbReference type="EMBL" id="KAE8670855.1"/>
    </source>
</evidence>
<feature type="region of interest" description="Disordered" evidence="2">
    <location>
        <begin position="68"/>
        <end position="91"/>
    </location>
</feature>
<dbReference type="EMBL" id="VEPZ02001493">
    <property type="protein sequence ID" value="KAE8670855.1"/>
    <property type="molecule type" value="Genomic_DNA"/>
</dbReference>
<evidence type="ECO:0000256" key="2">
    <source>
        <dbReference type="SAM" id="MobiDB-lite"/>
    </source>
</evidence>
<gene>
    <name evidence="4" type="ORF">F3Y22_tig00112050pilonHSYRG00008</name>
</gene>
<feature type="region of interest" description="Disordered" evidence="2">
    <location>
        <begin position="340"/>
        <end position="377"/>
    </location>
</feature>
<dbReference type="PANTHER" id="PTHR36766:SF70">
    <property type="entry name" value="DISEASE RESISTANCE PROTEIN RGA4"/>
    <property type="match status" value="1"/>
</dbReference>
<comment type="caution">
    <text evidence="4">The sequence shown here is derived from an EMBL/GenBank/DDBJ whole genome shotgun (WGS) entry which is preliminary data.</text>
</comment>
<dbReference type="Pfam" id="PF00931">
    <property type="entry name" value="NB-ARC"/>
    <property type="match status" value="1"/>
</dbReference>
<name>A0A6A2XVP0_HIBSY</name>
<dbReference type="PANTHER" id="PTHR36766">
    <property type="entry name" value="PLANT BROAD-SPECTRUM MILDEW RESISTANCE PROTEIN RPW8"/>
    <property type="match status" value="1"/>
</dbReference>
<evidence type="ECO:0000256" key="1">
    <source>
        <dbReference type="ARBA" id="ARBA00022821"/>
    </source>
</evidence>
<dbReference type="GO" id="GO:0006952">
    <property type="term" value="P:defense response"/>
    <property type="evidence" value="ECO:0007669"/>
    <property type="project" value="UniProtKB-KW"/>
</dbReference>
<reference evidence="4" key="1">
    <citation type="submission" date="2019-09" db="EMBL/GenBank/DDBJ databases">
        <title>Draft genome information of white flower Hibiscus syriacus.</title>
        <authorList>
            <person name="Kim Y.-M."/>
        </authorList>
    </citation>
    <scope>NUCLEOTIDE SEQUENCE [LARGE SCALE GENOMIC DNA]</scope>
    <source>
        <strain evidence="4">YM2019G1</strain>
    </source>
</reference>
<dbReference type="PRINTS" id="PR00364">
    <property type="entry name" value="DISEASERSIST"/>
</dbReference>
<dbReference type="AlphaFoldDB" id="A0A6A2XVP0"/>
<keyword evidence="1" id="KW-0611">Plant defense</keyword>
<proteinExistence type="predicted"/>
<dbReference type="SUPFAM" id="SSF52540">
    <property type="entry name" value="P-loop containing nucleoside triphosphate hydrolases"/>
    <property type="match status" value="1"/>
</dbReference>
<dbReference type="Gene3D" id="3.40.50.300">
    <property type="entry name" value="P-loop containing nucleotide triphosphate hydrolases"/>
    <property type="match status" value="1"/>
</dbReference>
<feature type="compositionally biased region" description="Polar residues" evidence="2">
    <location>
        <begin position="68"/>
        <end position="77"/>
    </location>
</feature>
<dbReference type="Proteomes" id="UP000436088">
    <property type="component" value="Unassembled WGS sequence"/>
</dbReference>
<keyword evidence="5" id="KW-1185">Reference proteome</keyword>
<evidence type="ECO:0000259" key="3">
    <source>
        <dbReference type="Pfam" id="PF00931"/>
    </source>
</evidence>
<accession>A0A6A2XVP0</accession>
<feature type="compositionally biased region" description="Basic and acidic residues" evidence="2">
    <location>
        <begin position="360"/>
        <end position="377"/>
    </location>
</feature>
<organism evidence="4 5">
    <name type="scientific">Hibiscus syriacus</name>
    <name type="common">Rose of Sharon</name>
    <dbReference type="NCBI Taxonomy" id="106335"/>
    <lineage>
        <taxon>Eukaryota</taxon>
        <taxon>Viridiplantae</taxon>
        <taxon>Streptophyta</taxon>
        <taxon>Embryophyta</taxon>
        <taxon>Tracheophyta</taxon>
        <taxon>Spermatophyta</taxon>
        <taxon>Magnoliopsida</taxon>
        <taxon>eudicotyledons</taxon>
        <taxon>Gunneridae</taxon>
        <taxon>Pentapetalae</taxon>
        <taxon>rosids</taxon>
        <taxon>malvids</taxon>
        <taxon>Malvales</taxon>
        <taxon>Malvaceae</taxon>
        <taxon>Malvoideae</taxon>
        <taxon>Hibiscus</taxon>
    </lineage>
</organism>
<dbReference type="InterPro" id="IPR002182">
    <property type="entry name" value="NB-ARC"/>
</dbReference>
<evidence type="ECO:0000313" key="5">
    <source>
        <dbReference type="Proteomes" id="UP000436088"/>
    </source>
</evidence>
<sequence length="377" mass="42967">MASSTNQNESDSSGKDTQPLYDEFLKTVVDKNVEPSTLDQLRNFPSTWLGSSRLDHLEKCQSSTCLKRTESENLSNKGTEEEDEDAPSDLSGEEKLPFLKRIYKPVLKRANVYGFDHDEETLKMWLLNEHSHDSFKLLGVIGMLGVGKTALCRLILDEEKVKQRYFPRFLITLSESDEPRSMEKIVERMLEHLGVEDETINSIPEENKLPRLLYALHLRLKGKKFLIVLDDIKQEDVYYEKLASCLRDGHGFPKAYGGAVILNGRHEEPIKKIVGERNVHRVQLLSHQDHCWWTYQSLALGEDGIHMRPQTSDGSDEVRKELMKKCGGLPLAARIMGELKRRQITNPNLQKKFPSNAEKTSGDGEKTSGDAEKTRNN</sequence>